<evidence type="ECO:0000313" key="2">
    <source>
        <dbReference type="Proteomes" id="UP000042527"/>
    </source>
</evidence>
<dbReference type="EMBL" id="CDNC01000012">
    <property type="protein sequence ID" value="CEM61669.1"/>
    <property type="molecule type" value="Genomic_DNA"/>
</dbReference>
<dbReference type="AlphaFoldDB" id="A0A0B7GSQ2"/>
<dbReference type="RefSeq" id="WP_156144669.1">
    <property type="nucleotide sequence ID" value="NZ_CDNC01000012.1"/>
</dbReference>
<protein>
    <submittedName>
        <fullName evidence="1">Uncharacterized protein</fullName>
    </submittedName>
</protein>
<name>A0A0B7GSQ2_TREPH</name>
<dbReference type="Proteomes" id="UP000042527">
    <property type="component" value="Unassembled WGS sequence"/>
</dbReference>
<keyword evidence="2" id="KW-1185">Reference proteome</keyword>
<proteinExistence type="predicted"/>
<accession>A0A0B7GSQ2</accession>
<evidence type="ECO:0000313" key="1">
    <source>
        <dbReference type="EMBL" id="CEM61669.1"/>
    </source>
</evidence>
<organism evidence="1 2">
    <name type="scientific">Treponema phagedenis</name>
    <dbReference type="NCBI Taxonomy" id="162"/>
    <lineage>
        <taxon>Bacteria</taxon>
        <taxon>Pseudomonadati</taxon>
        <taxon>Spirochaetota</taxon>
        <taxon>Spirochaetia</taxon>
        <taxon>Spirochaetales</taxon>
        <taxon>Treponemataceae</taxon>
        <taxon>Treponema</taxon>
    </lineage>
</organism>
<reference evidence="2" key="1">
    <citation type="submission" date="2015-01" db="EMBL/GenBank/DDBJ databases">
        <authorList>
            <person name="Manzoor Shahid"/>
            <person name="Zubair Saima"/>
        </authorList>
    </citation>
    <scope>NUCLEOTIDE SEQUENCE [LARGE SCALE GENOMIC DNA]</scope>
    <source>
        <strain evidence="2">V1</strain>
    </source>
</reference>
<sequence>MEEGSQQSKRLAAALKTVNPVTGTLSADKQTITIKKMVTDVKEDGTPVYAEDAVFTKK</sequence>
<gene>
    <name evidence="1" type="ORF">TPHV1_20206</name>
</gene>